<dbReference type="InterPro" id="IPR036412">
    <property type="entry name" value="HAD-like_sf"/>
</dbReference>
<sequence>MQHMKQMFEGFIFDLDGTLVSSSLDFTALKASINCPLDEDILAFMEQLSGPQRHQAEQIVVAAELDDAQQCTTLHGTLALLDFLLLQQVPMAIVTRNSQLAAQCKIEQTQLPIELVLTRGDGPAKPNPSSLTHISHTWGIAPDKLAYIGDHLYDVQAANRAGMQSVLLTFGQKKPYEAQAAYCFTDPMHMLKSMPLLPLCA</sequence>
<evidence type="ECO:0000313" key="1">
    <source>
        <dbReference type="EMBL" id="GIU39503.1"/>
    </source>
</evidence>
<protein>
    <submittedName>
        <fullName evidence="1">Phosphatase</fullName>
    </submittedName>
</protein>
<dbReference type="NCBIfam" id="TIGR01549">
    <property type="entry name" value="HAD-SF-IA-v1"/>
    <property type="match status" value="1"/>
</dbReference>
<dbReference type="Proteomes" id="UP000773469">
    <property type="component" value="Unassembled WGS sequence"/>
</dbReference>
<dbReference type="InterPro" id="IPR023214">
    <property type="entry name" value="HAD_sf"/>
</dbReference>
<accession>A0ABQ4NXY5</accession>
<dbReference type="Gene3D" id="1.10.260.80">
    <property type="match status" value="1"/>
</dbReference>
<dbReference type="NCBIfam" id="TIGR01509">
    <property type="entry name" value="HAD-SF-IA-v3"/>
    <property type="match status" value="1"/>
</dbReference>
<gene>
    <name evidence="1" type="ORF">TUM3794_14580</name>
</gene>
<dbReference type="SFLD" id="SFLDS00003">
    <property type="entry name" value="Haloacid_Dehalogenase"/>
    <property type="match status" value="1"/>
</dbReference>
<dbReference type="InterPro" id="IPR006439">
    <property type="entry name" value="HAD-SF_hydro_IA"/>
</dbReference>
<dbReference type="SFLD" id="SFLDG01129">
    <property type="entry name" value="C1.5:_HAD__Beta-PGM__Phosphata"/>
    <property type="match status" value="1"/>
</dbReference>
<evidence type="ECO:0000313" key="2">
    <source>
        <dbReference type="Proteomes" id="UP000773469"/>
    </source>
</evidence>
<dbReference type="SUPFAM" id="SSF56784">
    <property type="entry name" value="HAD-like"/>
    <property type="match status" value="1"/>
</dbReference>
<dbReference type="InterPro" id="IPR041492">
    <property type="entry name" value="HAD_2"/>
</dbReference>
<dbReference type="Gene3D" id="3.40.50.1000">
    <property type="entry name" value="HAD superfamily/HAD-like"/>
    <property type="match status" value="1"/>
</dbReference>
<proteinExistence type="predicted"/>
<keyword evidence="2" id="KW-1185">Reference proteome</keyword>
<dbReference type="Pfam" id="PF13419">
    <property type="entry name" value="HAD_2"/>
    <property type="match status" value="1"/>
</dbReference>
<comment type="caution">
    <text evidence="1">The sequence shown here is derived from an EMBL/GenBank/DDBJ whole genome shotgun (WGS) entry which is preliminary data.</text>
</comment>
<dbReference type="PANTHER" id="PTHR43885">
    <property type="entry name" value="HALOACID DEHALOGENASE-LIKE HYDROLASE"/>
    <property type="match status" value="1"/>
</dbReference>
<dbReference type="RefSeq" id="WP_028762108.1">
    <property type="nucleotide sequence ID" value="NZ_BPEU01000009.1"/>
</dbReference>
<dbReference type="PANTHER" id="PTHR43885:SF1">
    <property type="entry name" value="SUPERFAMILY HYDROLASE, PUTATIVE (AFU_ORTHOLOGUE AFUA_4G13290)-RELATED"/>
    <property type="match status" value="1"/>
</dbReference>
<reference evidence="1 2" key="1">
    <citation type="submission" date="2021-05" db="EMBL/GenBank/DDBJ databases">
        <title>Molecular characterization for Shewanella algae harboring chromosomal blaOXA-55-like strains isolated from clinical and environment sample.</title>
        <authorList>
            <person name="Ohama Y."/>
            <person name="Aoki K."/>
            <person name="Harada S."/>
            <person name="Moriya K."/>
            <person name="Ishii Y."/>
            <person name="Tateda K."/>
        </authorList>
    </citation>
    <scope>NUCLEOTIDE SEQUENCE [LARGE SCALE GENOMIC DNA]</scope>
    <source>
        <strain evidence="1 2">MBTL60-118</strain>
    </source>
</reference>
<organism evidence="1 2">
    <name type="scientific">Shewanella colwelliana</name>
    <name type="common">Alteromonas colwelliana</name>
    <dbReference type="NCBI Taxonomy" id="23"/>
    <lineage>
        <taxon>Bacteria</taxon>
        <taxon>Pseudomonadati</taxon>
        <taxon>Pseudomonadota</taxon>
        <taxon>Gammaproteobacteria</taxon>
        <taxon>Alteromonadales</taxon>
        <taxon>Shewanellaceae</taxon>
        <taxon>Shewanella</taxon>
    </lineage>
</organism>
<dbReference type="EMBL" id="BPEU01000009">
    <property type="protein sequence ID" value="GIU39503.1"/>
    <property type="molecule type" value="Genomic_DNA"/>
</dbReference>
<name>A0ABQ4NXY5_SHECO</name>